<evidence type="ECO:0000313" key="3">
    <source>
        <dbReference type="Proteomes" id="UP000245783"/>
    </source>
</evidence>
<dbReference type="AlphaFoldDB" id="A0A316VW34"/>
<sequence length="158" mass="17251">MALQPVKGEPCVPPTQAPGYHLCRRQAEALVTCKGGERAVTSHCAVEAPAGGHTLMPKDRRGPCGRTSKDRKRQRIPIDQEVRKLCDQQQKSKRTSLTGDGRLASRLACDRSATSPPRSLARSLAHSVLLCLARTPCGSSQRRGDIFPLQVRRLGTLF</sequence>
<dbReference type="Proteomes" id="UP000245783">
    <property type="component" value="Unassembled WGS sequence"/>
</dbReference>
<dbReference type="RefSeq" id="XP_025368839.1">
    <property type="nucleotide sequence ID" value="XM_025510529.1"/>
</dbReference>
<feature type="region of interest" description="Disordered" evidence="1">
    <location>
        <begin position="52"/>
        <end position="77"/>
    </location>
</feature>
<organism evidence="2 3">
    <name type="scientific">Ceraceosorus guamensis</name>
    <dbReference type="NCBI Taxonomy" id="1522189"/>
    <lineage>
        <taxon>Eukaryota</taxon>
        <taxon>Fungi</taxon>
        <taxon>Dikarya</taxon>
        <taxon>Basidiomycota</taxon>
        <taxon>Ustilaginomycotina</taxon>
        <taxon>Exobasidiomycetes</taxon>
        <taxon>Ceraceosorales</taxon>
        <taxon>Ceraceosoraceae</taxon>
        <taxon>Ceraceosorus</taxon>
    </lineage>
</organism>
<evidence type="ECO:0000313" key="2">
    <source>
        <dbReference type="EMBL" id="PWN41679.1"/>
    </source>
</evidence>
<accession>A0A316VW34</accession>
<keyword evidence="3" id="KW-1185">Reference proteome</keyword>
<reference evidence="2 3" key="1">
    <citation type="journal article" date="2018" name="Mol. Biol. Evol.">
        <title>Broad Genomic Sampling Reveals a Smut Pathogenic Ancestry of the Fungal Clade Ustilaginomycotina.</title>
        <authorList>
            <person name="Kijpornyongpan T."/>
            <person name="Mondo S.J."/>
            <person name="Barry K."/>
            <person name="Sandor L."/>
            <person name="Lee J."/>
            <person name="Lipzen A."/>
            <person name="Pangilinan J."/>
            <person name="LaButti K."/>
            <person name="Hainaut M."/>
            <person name="Henrissat B."/>
            <person name="Grigoriev I.V."/>
            <person name="Spatafora J.W."/>
            <person name="Aime M.C."/>
        </authorList>
    </citation>
    <scope>NUCLEOTIDE SEQUENCE [LARGE SCALE GENOMIC DNA]</scope>
    <source>
        <strain evidence="2 3">MCA 4658</strain>
    </source>
</reference>
<dbReference type="GeneID" id="37032399"/>
<dbReference type="EMBL" id="KZ819389">
    <property type="protein sequence ID" value="PWN41679.1"/>
    <property type="molecule type" value="Genomic_DNA"/>
</dbReference>
<protein>
    <submittedName>
        <fullName evidence="2">Uncharacterized protein</fullName>
    </submittedName>
</protein>
<evidence type="ECO:0000256" key="1">
    <source>
        <dbReference type="SAM" id="MobiDB-lite"/>
    </source>
</evidence>
<proteinExistence type="predicted"/>
<name>A0A316VW34_9BASI</name>
<gene>
    <name evidence="2" type="ORF">IE81DRAFT_160177</name>
</gene>
<dbReference type="InParanoid" id="A0A316VW34"/>